<name>A0A941EDX0_9ACTN</name>
<proteinExistence type="predicted"/>
<dbReference type="Pfam" id="PF02709">
    <property type="entry name" value="Glyco_transf_7C"/>
    <property type="match status" value="1"/>
</dbReference>
<dbReference type="PANTHER" id="PTHR43685:SF3">
    <property type="entry name" value="SLR2126 PROTEIN"/>
    <property type="match status" value="1"/>
</dbReference>
<evidence type="ECO:0000259" key="3">
    <source>
        <dbReference type="Pfam" id="PF00535"/>
    </source>
</evidence>
<dbReference type="EC" id="2.4.-.-" evidence="5"/>
<evidence type="ECO:0000313" key="6">
    <source>
        <dbReference type="Proteomes" id="UP000676325"/>
    </source>
</evidence>
<dbReference type="Gene3D" id="3.40.50.10320">
    <property type="entry name" value="LmbE-like"/>
    <property type="match status" value="1"/>
</dbReference>
<keyword evidence="2" id="KW-0862">Zinc</keyword>
<dbReference type="InterPro" id="IPR027791">
    <property type="entry name" value="Galactosyl_T_C"/>
</dbReference>
<evidence type="ECO:0000259" key="4">
    <source>
        <dbReference type="Pfam" id="PF02709"/>
    </source>
</evidence>
<sequence length="552" mass="61107">MNTLSTPLCSVVVPTYNRSQLLRHTLESLTRQSLGTDAIEVLVADDGSSDDTAEVAASFQGRLRLRYLAQADEGYRVAAARNLGLRNATAPVTVFLDSGVLLHSGALAAHVESHRSADRPVAVTGYVYCFNENNEDGAEIEGAIDYQDPDSTMALLAAENRWLDLREEFYEKYGDGFGVLPAPWLMWWTCNVSASTAQLREVGGFDENYRSWGAEDVDLGYRLHRAGAHFVLNRDAASIHVPHPKVYADNMRTAAGNYRYFSTKFDTPITRLVAPENHFYEINDTIRERRLPSCADYLATPDPDEPSALVFSPHPDDDVIACGGVIARKTGLGARVDVVFVTDGSQSHAAVLDIHEDPAPAELVKIRRAEAEAAESVLGVDPARLHFFEFPDTRLADALPEFRARVLELLGELRTVDEVYLPHDERELNADHRLTGRIVLECLAALGLTPKIYKFVVWDERTESEFGFVNRVESEAAQAGEPGGPDESAAGAGERLIARDIAPRLAVKCAALDEHRTQMSLFAPGQRRPVVPESFQERVRGRDREMYWVLDA</sequence>
<dbReference type="InterPro" id="IPR001173">
    <property type="entry name" value="Glyco_trans_2-like"/>
</dbReference>
<dbReference type="Gene3D" id="3.90.550.10">
    <property type="entry name" value="Spore Coat Polysaccharide Biosynthesis Protein SpsA, Chain A"/>
    <property type="match status" value="1"/>
</dbReference>
<dbReference type="Proteomes" id="UP000676325">
    <property type="component" value="Unassembled WGS sequence"/>
</dbReference>
<dbReference type="PANTHER" id="PTHR43685">
    <property type="entry name" value="GLYCOSYLTRANSFERASE"/>
    <property type="match status" value="1"/>
</dbReference>
<feature type="domain" description="Glycosyltransferase 2-like" evidence="3">
    <location>
        <begin position="10"/>
        <end position="139"/>
    </location>
</feature>
<evidence type="ECO:0000313" key="5">
    <source>
        <dbReference type="EMBL" id="MBR7826009.1"/>
    </source>
</evidence>
<keyword evidence="6" id="KW-1185">Reference proteome</keyword>
<keyword evidence="5" id="KW-0328">Glycosyltransferase</keyword>
<dbReference type="InterPro" id="IPR003737">
    <property type="entry name" value="GlcNAc_PI_deacetylase-related"/>
</dbReference>
<feature type="domain" description="Galactosyltransferase C-terminal" evidence="4">
    <location>
        <begin position="188"/>
        <end position="230"/>
    </location>
</feature>
<dbReference type="EMBL" id="JAGSOH010000011">
    <property type="protein sequence ID" value="MBR7826009.1"/>
    <property type="molecule type" value="Genomic_DNA"/>
</dbReference>
<dbReference type="Pfam" id="PF00535">
    <property type="entry name" value="Glycos_transf_2"/>
    <property type="match status" value="1"/>
</dbReference>
<evidence type="ECO:0000256" key="1">
    <source>
        <dbReference type="ARBA" id="ARBA00022679"/>
    </source>
</evidence>
<dbReference type="Pfam" id="PF02585">
    <property type="entry name" value="PIG-L"/>
    <property type="match status" value="1"/>
</dbReference>
<accession>A0A941EDX0</accession>
<dbReference type="InterPro" id="IPR024078">
    <property type="entry name" value="LmbE-like_dom_sf"/>
</dbReference>
<dbReference type="GO" id="GO:0016757">
    <property type="term" value="F:glycosyltransferase activity"/>
    <property type="evidence" value="ECO:0007669"/>
    <property type="project" value="UniProtKB-KW"/>
</dbReference>
<dbReference type="SUPFAM" id="SSF53448">
    <property type="entry name" value="Nucleotide-diphospho-sugar transferases"/>
    <property type="match status" value="1"/>
</dbReference>
<dbReference type="InterPro" id="IPR050834">
    <property type="entry name" value="Glycosyltransf_2"/>
</dbReference>
<dbReference type="InterPro" id="IPR029044">
    <property type="entry name" value="Nucleotide-diphossugar_trans"/>
</dbReference>
<dbReference type="SUPFAM" id="SSF102588">
    <property type="entry name" value="LmbE-like"/>
    <property type="match status" value="1"/>
</dbReference>
<gene>
    <name evidence="5" type="ORF">KDK95_06805</name>
</gene>
<dbReference type="RefSeq" id="WP_212517155.1">
    <property type="nucleotide sequence ID" value="NZ_JAGSOH010000011.1"/>
</dbReference>
<comment type="caution">
    <text evidence="5">The sequence shown here is derived from an EMBL/GenBank/DDBJ whole genome shotgun (WGS) entry which is preliminary data.</text>
</comment>
<dbReference type="AlphaFoldDB" id="A0A941EDX0"/>
<reference evidence="5" key="1">
    <citation type="submission" date="2021-04" db="EMBL/GenBank/DDBJ databases">
        <title>Genome based classification of Actinospica acidithermotolerans sp. nov., an actinobacterium isolated from an Indonesian hot spring.</title>
        <authorList>
            <person name="Kusuma A.B."/>
            <person name="Putra K.E."/>
            <person name="Nafisah S."/>
            <person name="Loh J."/>
            <person name="Nouioui I."/>
            <person name="Goodfellow M."/>
        </authorList>
    </citation>
    <scope>NUCLEOTIDE SEQUENCE</scope>
    <source>
        <strain evidence="5">MGRD01-02</strain>
    </source>
</reference>
<keyword evidence="1 5" id="KW-0808">Transferase</keyword>
<dbReference type="GO" id="GO:0016137">
    <property type="term" value="P:glycoside metabolic process"/>
    <property type="evidence" value="ECO:0007669"/>
    <property type="project" value="UniProtKB-ARBA"/>
</dbReference>
<evidence type="ECO:0000256" key="2">
    <source>
        <dbReference type="ARBA" id="ARBA00022833"/>
    </source>
</evidence>
<protein>
    <submittedName>
        <fullName evidence="5">Glycosyltransferase</fullName>
        <ecNumber evidence="5">2.4.-.-</ecNumber>
    </submittedName>
</protein>
<organism evidence="5 6">
    <name type="scientific">Actinospica acidithermotolerans</name>
    <dbReference type="NCBI Taxonomy" id="2828514"/>
    <lineage>
        <taxon>Bacteria</taxon>
        <taxon>Bacillati</taxon>
        <taxon>Actinomycetota</taxon>
        <taxon>Actinomycetes</taxon>
        <taxon>Catenulisporales</taxon>
        <taxon>Actinospicaceae</taxon>
        <taxon>Actinospica</taxon>
    </lineage>
</organism>